<dbReference type="Proteomes" id="UP000015105">
    <property type="component" value="Chromosome 3D"/>
</dbReference>
<reference evidence="2" key="5">
    <citation type="journal article" date="2021" name="G3 (Bethesda)">
        <title>Aegilops tauschii genome assembly Aet v5.0 features greater sequence contiguity and improved annotation.</title>
        <authorList>
            <person name="Wang L."/>
            <person name="Zhu T."/>
            <person name="Rodriguez J.C."/>
            <person name="Deal K.R."/>
            <person name="Dubcovsky J."/>
            <person name="McGuire P.E."/>
            <person name="Lux T."/>
            <person name="Spannagl M."/>
            <person name="Mayer K.F.X."/>
            <person name="Baldrich P."/>
            <person name="Meyers B.C."/>
            <person name="Huo N."/>
            <person name="Gu Y.Q."/>
            <person name="Zhou H."/>
            <person name="Devos K.M."/>
            <person name="Bennetzen J.L."/>
            <person name="Unver T."/>
            <person name="Budak H."/>
            <person name="Gulick P.J."/>
            <person name="Galiba G."/>
            <person name="Kalapos B."/>
            <person name="Nelson D.R."/>
            <person name="Li P."/>
            <person name="You F.M."/>
            <person name="Luo M.C."/>
            <person name="Dvorak J."/>
        </authorList>
    </citation>
    <scope>NUCLEOTIDE SEQUENCE [LARGE SCALE GENOMIC DNA]</scope>
    <source>
        <strain evidence="2">cv. AL8/78</strain>
    </source>
</reference>
<evidence type="ECO:0000313" key="2">
    <source>
        <dbReference type="EnsemblPlants" id="AET3Gv20694300.5"/>
    </source>
</evidence>
<reference evidence="3" key="1">
    <citation type="journal article" date="2014" name="Science">
        <title>Ancient hybridizations among the ancestral genomes of bread wheat.</title>
        <authorList>
            <consortium name="International Wheat Genome Sequencing Consortium,"/>
            <person name="Marcussen T."/>
            <person name="Sandve S.R."/>
            <person name="Heier L."/>
            <person name="Spannagl M."/>
            <person name="Pfeifer M."/>
            <person name="Jakobsen K.S."/>
            <person name="Wulff B.B."/>
            <person name="Steuernagel B."/>
            <person name="Mayer K.F."/>
            <person name="Olsen O.A."/>
        </authorList>
    </citation>
    <scope>NUCLEOTIDE SEQUENCE [LARGE SCALE GENOMIC DNA]</scope>
    <source>
        <strain evidence="3">cv. AL8/78</strain>
    </source>
</reference>
<accession>A0A453FJA4</accession>
<sequence>HISHPVPHCPHHHQTPSLWNENVENRVTGVASQAPKERESGYHKRQGVGGRAGQKQSLLAAPVTGSPIFVSLQSPLTSLPLHLPPPTLLHIEDERVRRELGD</sequence>
<dbReference type="EnsemblPlants" id="AET3Gv20694300.5">
    <property type="protein sequence ID" value="AET3Gv20694300.5"/>
    <property type="gene ID" value="AET3Gv20694300"/>
</dbReference>
<reference evidence="2" key="4">
    <citation type="submission" date="2019-03" db="UniProtKB">
        <authorList>
            <consortium name="EnsemblPlants"/>
        </authorList>
    </citation>
    <scope>IDENTIFICATION</scope>
</reference>
<name>A0A453FJA4_AEGTS</name>
<organism evidence="2 3">
    <name type="scientific">Aegilops tauschii subsp. strangulata</name>
    <name type="common">Goatgrass</name>
    <dbReference type="NCBI Taxonomy" id="200361"/>
    <lineage>
        <taxon>Eukaryota</taxon>
        <taxon>Viridiplantae</taxon>
        <taxon>Streptophyta</taxon>
        <taxon>Embryophyta</taxon>
        <taxon>Tracheophyta</taxon>
        <taxon>Spermatophyta</taxon>
        <taxon>Magnoliopsida</taxon>
        <taxon>Liliopsida</taxon>
        <taxon>Poales</taxon>
        <taxon>Poaceae</taxon>
        <taxon>BOP clade</taxon>
        <taxon>Pooideae</taxon>
        <taxon>Triticodae</taxon>
        <taxon>Triticeae</taxon>
        <taxon>Triticinae</taxon>
        <taxon>Aegilops</taxon>
    </lineage>
</organism>
<dbReference type="AlphaFoldDB" id="A0A453FJA4"/>
<reference evidence="3" key="2">
    <citation type="journal article" date="2017" name="Nat. Plants">
        <title>The Aegilops tauschii genome reveals multiple impacts of transposons.</title>
        <authorList>
            <person name="Zhao G."/>
            <person name="Zou C."/>
            <person name="Li K."/>
            <person name="Wang K."/>
            <person name="Li T."/>
            <person name="Gao L."/>
            <person name="Zhang X."/>
            <person name="Wang H."/>
            <person name="Yang Z."/>
            <person name="Liu X."/>
            <person name="Jiang W."/>
            <person name="Mao L."/>
            <person name="Kong X."/>
            <person name="Jiao Y."/>
            <person name="Jia J."/>
        </authorList>
    </citation>
    <scope>NUCLEOTIDE SEQUENCE [LARGE SCALE GENOMIC DNA]</scope>
    <source>
        <strain evidence="3">cv. AL8/78</strain>
    </source>
</reference>
<proteinExistence type="predicted"/>
<feature type="region of interest" description="Disordered" evidence="1">
    <location>
        <begin position="28"/>
        <end position="55"/>
    </location>
</feature>
<keyword evidence="3" id="KW-1185">Reference proteome</keyword>
<evidence type="ECO:0000313" key="3">
    <source>
        <dbReference type="Proteomes" id="UP000015105"/>
    </source>
</evidence>
<dbReference type="Gramene" id="AET3Gv20694300.5">
    <property type="protein sequence ID" value="AET3Gv20694300.5"/>
    <property type="gene ID" value="AET3Gv20694300"/>
</dbReference>
<protein>
    <submittedName>
        <fullName evidence="2">Uncharacterized protein</fullName>
    </submittedName>
</protein>
<reference evidence="2" key="3">
    <citation type="journal article" date="2017" name="Nature">
        <title>Genome sequence of the progenitor of the wheat D genome Aegilops tauschii.</title>
        <authorList>
            <person name="Luo M.C."/>
            <person name="Gu Y.Q."/>
            <person name="Puiu D."/>
            <person name="Wang H."/>
            <person name="Twardziok S.O."/>
            <person name="Deal K.R."/>
            <person name="Huo N."/>
            <person name="Zhu T."/>
            <person name="Wang L."/>
            <person name="Wang Y."/>
            <person name="McGuire P.E."/>
            <person name="Liu S."/>
            <person name="Long H."/>
            <person name="Ramasamy R.K."/>
            <person name="Rodriguez J.C."/>
            <person name="Van S.L."/>
            <person name="Yuan L."/>
            <person name="Wang Z."/>
            <person name="Xia Z."/>
            <person name="Xiao L."/>
            <person name="Anderson O.D."/>
            <person name="Ouyang S."/>
            <person name="Liang Y."/>
            <person name="Zimin A.V."/>
            <person name="Pertea G."/>
            <person name="Qi P."/>
            <person name="Bennetzen J.L."/>
            <person name="Dai X."/>
            <person name="Dawson M.W."/>
            <person name="Muller H.G."/>
            <person name="Kugler K."/>
            <person name="Rivarola-Duarte L."/>
            <person name="Spannagl M."/>
            <person name="Mayer K.F.X."/>
            <person name="Lu F.H."/>
            <person name="Bevan M.W."/>
            <person name="Leroy P."/>
            <person name="Li P."/>
            <person name="You F.M."/>
            <person name="Sun Q."/>
            <person name="Liu Z."/>
            <person name="Lyons E."/>
            <person name="Wicker T."/>
            <person name="Salzberg S.L."/>
            <person name="Devos K.M."/>
            <person name="Dvorak J."/>
        </authorList>
    </citation>
    <scope>NUCLEOTIDE SEQUENCE [LARGE SCALE GENOMIC DNA]</scope>
    <source>
        <strain evidence="2">cv. AL8/78</strain>
    </source>
</reference>
<evidence type="ECO:0000256" key="1">
    <source>
        <dbReference type="SAM" id="MobiDB-lite"/>
    </source>
</evidence>